<sequence>MHPDKAPGPDGMGPGFFQKHWNIVGSDLISTACDFFESCTFSCNFNDTNLVLVPKKKSPTTMSDLRPIALCNVSYKVIAKVLANRMKLIIDQIISPTQSAFIPGRLISDNIMIAFEVMHYLKRKVHGKKGYMALKLDMSKAYDRVEWGYLRAVMLQMGFDQRWVNLIMTCVSSVRYSIFHNGHVMGPITPTRGIRQGDPLSTYLFIICAEGFSALISRFERERLLQGCRVAQGAPVISHMLFADDSYVFCQANNGAAGSIISLLRQFESASGQQINLGKSSVFFSPNVHGHLRNSICSMLHMPEASENSLYLGLPNIIGRNKNAILGFLKNKVLNRINSWTGKLLSSAGKEILLKTVVQSLPTYAMSVFLIPLGTCDEIEKLKARFWWKTTSSKGNGIIWMNWDRLSRPKEAGGLGFRLLHDFNLAMLAKQGWRFLCHPDSLASKIFKARYFPYDDFLSADLGRNPSYVWRSIWSSKDLVRQGVRRTIGTGSSTSILHHPWLPDASNPYITSSHVGLIGHEASKDPRTGNNNSGFWQKLWQLKIPPKVRNFLWRAASGTLPTCVNLRTKHVDVPSLCPVCRVAPETISHILLSCSFATSCWNHMGLPVGLSLNLSFASWLDGLFHSLDAERVCSLVMVGWSLWKARNSIVWKDKVLTVANVLTSARIALDHWRKAQDNTSLSSIYSSSFDDGAELWSKPVTNTIKVNVDAAIFASDNQYGYGMVARNDSCSLIEVKAHCFHGAFRPEVVEIMGIKEALSWIKRQGWQHVELESDSLVSIQAFRNHSSLCSIFGNLAQDCHSLLLSMPLIKIRFVKRSANRLAHVVARMSRSLSGRIISVSNAPAAVMDVLKFLCAISFQFNFISFGKCALVRSGREVLFQAFNWESHKHDWWKNLERKVPDIAKSGFTSAWLPPATHSFSPEGYLPQNIYSVNSSYGSEHLLKALLQKMKQHKVRAMADIVINHRVGTTQGHGGMYNRYDGIPVSWDERAVTSCTGGLGNRSTGDNFHGVPNIDHSQDFVRKDVTAWLRWLRHNVGFQDFRFDFARGYSAKYVKEYIEGAKPLFSVGEYWDSCNYNGHSLDYNQDSHRQRIVNWIDGTGQLSTAFDFTTKGILQEAVKGQFWRLRDRQGKPPGLMGWWPSRAVTFLDNHDTGSTQAHWPFPSNHIMEGYAYILTHPGIPTVFYDHFYDWGSSIHDQIVKLIEIRKRQDIHSRSSIRILEAQPNLYSAVIGENVCMKIGEGSWCPAGREWTLATSGNKYAVWQK</sequence>
<dbReference type="CDD" id="cd01650">
    <property type="entry name" value="RT_nLTR_like"/>
    <property type="match status" value="1"/>
</dbReference>
<dbReference type="GO" id="GO:0003676">
    <property type="term" value="F:nucleic acid binding"/>
    <property type="evidence" value="ECO:0007669"/>
    <property type="project" value="InterPro"/>
</dbReference>
<dbReference type="Gene3D" id="3.20.20.80">
    <property type="entry name" value="Glycosidases"/>
    <property type="match status" value="1"/>
</dbReference>
<accession>A0A803NK26</accession>
<comment type="cofactor">
    <cofactor evidence="2">
        <name>Ca(2+)</name>
        <dbReference type="ChEBI" id="CHEBI:29108"/>
    </cofactor>
</comment>
<dbReference type="EnsemblPlants" id="evm.model.01.2176">
    <property type="protein sequence ID" value="cds.evm.model.01.2176"/>
    <property type="gene ID" value="evm.TU.01.2176"/>
</dbReference>
<dbReference type="CDD" id="cd06222">
    <property type="entry name" value="RNase_H_like"/>
    <property type="match status" value="1"/>
</dbReference>
<dbReference type="GO" id="GO:0004556">
    <property type="term" value="F:alpha-amylase activity"/>
    <property type="evidence" value="ECO:0007669"/>
    <property type="project" value="UniProtKB-EC"/>
</dbReference>
<dbReference type="Pfam" id="PF00128">
    <property type="entry name" value="Alpha-amylase"/>
    <property type="match status" value="1"/>
</dbReference>
<evidence type="ECO:0000313" key="10">
    <source>
        <dbReference type="EnsemblPlants" id="cds.evm.model.01.2176"/>
    </source>
</evidence>
<dbReference type="EC" id="3.2.1.1" evidence="4"/>
<dbReference type="PROSITE" id="PS50878">
    <property type="entry name" value="RT_POL"/>
    <property type="match status" value="1"/>
</dbReference>
<feature type="domain" description="Reverse transcriptase" evidence="9">
    <location>
        <begin position="34"/>
        <end position="316"/>
    </location>
</feature>
<name>A0A803NK26_CANSA</name>
<evidence type="ECO:0000256" key="5">
    <source>
        <dbReference type="ARBA" id="ARBA00022801"/>
    </source>
</evidence>
<dbReference type="SUPFAM" id="SSF56672">
    <property type="entry name" value="DNA/RNA polymerases"/>
    <property type="match status" value="1"/>
</dbReference>
<evidence type="ECO:0000313" key="11">
    <source>
        <dbReference type="Proteomes" id="UP000596661"/>
    </source>
</evidence>
<dbReference type="Proteomes" id="UP000596661">
    <property type="component" value="Chromosome 1"/>
</dbReference>
<dbReference type="InterPro" id="IPR044730">
    <property type="entry name" value="RNase_H-like_dom_plant"/>
</dbReference>
<dbReference type="InterPro" id="IPR006047">
    <property type="entry name" value="GH13_cat_dom"/>
</dbReference>
<dbReference type="GO" id="GO:0005509">
    <property type="term" value="F:calcium ion binding"/>
    <property type="evidence" value="ECO:0007669"/>
    <property type="project" value="InterPro"/>
</dbReference>
<dbReference type="AlphaFoldDB" id="A0A803NK26"/>
<organism evidence="10 11">
    <name type="scientific">Cannabis sativa</name>
    <name type="common">Hemp</name>
    <name type="synonym">Marijuana</name>
    <dbReference type="NCBI Taxonomy" id="3483"/>
    <lineage>
        <taxon>Eukaryota</taxon>
        <taxon>Viridiplantae</taxon>
        <taxon>Streptophyta</taxon>
        <taxon>Embryophyta</taxon>
        <taxon>Tracheophyta</taxon>
        <taxon>Spermatophyta</taxon>
        <taxon>Magnoliopsida</taxon>
        <taxon>eudicotyledons</taxon>
        <taxon>Gunneridae</taxon>
        <taxon>Pentapetalae</taxon>
        <taxon>rosids</taxon>
        <taxon>fabids</taxon>
        <taxon>Rosales</taxon>
        <taxon>Cannabaceae</taxon>
        <taxon>Cannabis</taxon>
    </lineage>
</organism>
<dbReference type="GO" id="GO:0004523">
    <property type="term" value="F:RNA-DNA hybrid ribonuclease activity"/>
    <property type="evidence" value="ECO:0007669"/>
    <property type="project" value="InterPro"/>
</dbReference>
<dbReference type="Pfam" id="PF00078">
    <property type="entry name" value="RVT_1"/>
    <property type="match status" value="1"/>
</dbReference>
<dbReference type="Gramene" id="evm.model.01.2176">
    <property type="protein sequence ID" value="cds.evm.model.01.2176"/>
    <property type="gene ID" value="evm.TU.01.2176"/>
</dbReference>
<dbReference type="InterPro" id="IPR013780">
    <property type="entry name" value="Glyco_hydro_b"/>
</dbReference>
<evidence type="ECO:0000256" key="6">
    <source>
        <dbReference type="ARBA" id="ARBA00023277"/>
    </source>
</evidence>
<evidence type="ECO:0000256" key="7">
    <source>
        <dbReference type="ARBA" id="ARBA00023295"/>
    </source>
</evidence>
<keyword evidence="11" id="KW-1185">Reference proteome</keyword>
<dbReference type="SMART" id="SM00810">
    <property type="entry name" value="Alpha-amyl_C2"/>
    <property type="match status" value="1"/>
</dbReference>
<dbReference type="SUPFAM" id="SSF51011">
    <property type="entry name" value="Glycosyl hydrolase domain"/>
    <property type="match status" value="1"/>
</dbReference>
<dbReference type="EMBL" id="UZAU01000059">
    <property type="status" value="NOT_ANNOTATED_CDS"/>
    <property type="molecule type" value="Genomic_DNA"/>
</dbReference>
<evidence type="ECO:0000256" key="1">
    <source>
        <dbReference type="ARBA" id="ARBA00000548"/>
    </source>
</evidence>
<dbReference type="SMART" id="SM00642">
    <property type="entry name" value="Aamy"/>
    <property type="match status" value="1"/>
</dbReference>
<dbReference type="Gene3D" id="2.60.40.1180">
    <property type="entry name" value="Golgi alpha-mannosidase II"/>
    <property type="match status" value="1"/>
</dbReference>
<dbReference type="SUPFAM" id="SSF53098">
    <property type="entry name" value="Ribonuclease H-like"/>
    <property type="match status" value="1"/>
</dbReference>
<protein>
    <recommendedName>
        <fullName evidence="4">alpha-amylase</fullName>
        <ecNumber evidence="4">3.2.1.1</ecNumber>
    </recommendedName>
    <alternativeName>
        <fullName evidence="8">1,4-alpha-D-glucan glucanohydrolase</fullName>
    </alternativeName>
</protein>
<dbReference type="Gene3D" id="3.30.420.10">
    <property type="entry name" value="Ribonuclease H-like superfamily/Ribonuclease H"/>
    <property type="match status" value="1"/>
</dbReference>
<comment type="catalytic activity">
    <reaction evidence="1">
        <text>Endohydrolysis of (1-&gt;4)-alpha-D-glucosidic linkages in polysaccharides containing three or more (1-&gt;4)-alpha-linked D-glucose units.</text>
        <dbReference type="EC" id="3.2.1.1"/>
    </reaction>
</comment>
<dbReference type="PANTHER" id="PTHR43447">
    <property type="entry name" value="ALPHA-AMYLASE"/>
    <property type="match status" value="1"/>
</dbReference>
<dbReference type="InterPro" id="IPR017853">
    <property type="entry name" value="GH"/>
</dbReference>
<dbReference type="InterPro" id="IPR012337">
    <property type="entry name" value="RNaseH-like_sf"/>
</dbReference>
<dbReference type="InterPro" id="IPR000477">
    <property type="entry name" value="RT_dom"/>
</dbReference>
<evidence type="ECO:0000256" key="8">
    <source>
        <dbReference type="ARBA" id="ARBA00030238"/>
    </source>
</evidence>
<reference evidence="10" key="1">
    <citation type="submission" date="2018-11" db="EMBL/GenBank/DDBJ databases">
        <authorList>
            <person name="Grassa J C."/>
        </authorList>
    </citation>
    <scope>NUCLEOTIDE SEQUENCE [LARGE SCALE GENOMIC DNA]</scope>
</reference>
<proteinExistence type="inferred from homology"/>
<keyword evidence="7" id="KW-0326">Glycosidase</keyword>
<keyword evidence="5" id="KW-0378">Hydrolase</keyword>
<dbReference type="InterPro" id="IPR026960">
    <property type="entry name" value="RVT-Znf"/>
</dbReference>
<dbReference type="Pfam" id="PF13456">
    <property type="entry name" value="RVT_3"/>
    <property type="match status" value="1"/>
</dbReference>
<dbReference type="InterPro" id="IPR043502">
    <property type="entry name" value="DNA/RNA_pol_sf"/>
</dbReference>
<dbReference type="Pfam" id="PF07821">
    <property type="entry name" value="Alpha-amyl_C2"/>
    <property type="match status" value="1"/>
</dbReference>
<evidence type="ECO:0000256" key="2">
    <source>
        <dbReference type="ARBA" id="ARBA00001913"/>
    </source>
</evidence>
<dbReference type="InterPro" id="IPR012850">
    <property type="entry name" value="A-amylase_bs_C"/>
</dbReference>
<dbReference type="InterPro" id="IPR036397">
    <property type="entry name" value="RNaseH_sf"/>
</dbReference>
<evidence type="ECO:0000259" key="9">
    <source>
        <dbReference type="PROSITE" id="PS50878"/>
    </source>
</evidence>
<dbReference type="GO" id="GO:0005975">
    <property type="term" value="P:carbohydrate metabolic process"/>
    <property type="evidence" value="ECO:0007669"/>
    <property type="project" value="InterPro"/>
</dbReference>
<evidence type="ECO:0000256" key="3">
    <source>
        <dbReference type="ARBA" id="ARBA00008061"/>
    </source>
</evidence>
<dbReference type="SUPFAM" id="SSF51445">
    <property type="entry name" value="(Trans)glycosidases"/>
    <property type="match status" value="1"/>
</dbReference>
<keyword evidence="6" id="KW-0119">Carbohydrate metabolism</keyword>
<dbReference type="InterPro" id="IPR002156">
    <property type="entry name" value="RNaseH_domain"/>
</dbReference>
<evidence type="ECO:0000256" key="4">
    <source>
        <dbReference type="ARBA" id="ARBA00012595"/>
    </source>
</evidence>
<dbReference type="Pfam" id="PF13966">
    <property type="entry name" value="zf-RVT"/>
    <property type="match status" value="1"/>
</dbReference>
<reference evidence="10" key="2">
    <citation type="submission" date="2021-03" db="UniProtKB">
        <authorList>
            <consortium name="EnsemblPlants"/>
        </authorList>
    </citation>
    <scope>IDENTIFICATION</scope>
</reference>
<comment type="similarity">
    <text evidence="3">Belongs to the glycosyl hydrolase 13 family.</text>
</comment>
<dbReference type="CDD" id="cd11314">
    <property type="entry name" value="AmyAc_arch_bac_plant_AmyA"/>
    <property type="match status" value="1"/>
</dbReference>